<reference evidence="2" key="1">
    <citation type="submission" date="2021-02" db="EMBL/GenBank/DDBJ databases">
        <authorList>
            <person name="Dougan E. K."/>
            <person name="Rhodes N."/>
            <person name="Thang M."/>
            <person name="Chan C."/>
        </authorList>
    </citation>
    <scope>NUCLEOTIDE SEQUENCE</scope>
</reference>
<feature type="region of interest" description="Disordered" evidence="1">
    <location>
        <begin position="112"/>
        <end position="175"/>
    </location>
</feature>
<dbReference type="AlphaFoldDB" id="A0A813JUC4"/>
<protein>
    <submittedName>
        <fullName evidence="2">Uncharacterized protein</fullName>
    </submittedName>
</protein>
<proteinExistence type="predicted"/>
<dbReference type="Proteomes" id="UP000626109">
    <property type="component" value="Unassembled WGS sequence"/>
</dbReference>
<evidence type="ECO:0000313" key="3">
    <source>
        <dbReference type="Proteomes" id="UP000626109"/>
    </source>
</evidence>
<gene>
    <name evidence="2" type="ORF">PGLA2088_LOCUS26542</name>
</gene>
<organism evidence="2 3">
    <name type="scientific">Polarella glacialis</name>
    <name type="common">Dinoflagellate</name>
    <dbReference type="NCBI Taxonomy" id="89957"/>
    <lineage>
        <taxon>Eukaryota</taxon>
        <taxon>Sar</taxon>
        <taxon>Alveolata</taxon>
        <taxon>Dinophyceae</taxon>
        <taxon>Suessiales</taxon>
        <taxon>Suessiaceae</taxon>
        <taxon>Polarella</taxon>
    </lineage>
</organism>
<dbReference type="EMBL" id="CAJNNW010027108">
    <property type="protein sequence ID" value="CAE8689651.1"/>
    <property type="molecule type" value="Genomic_DNA"/>
</dbReference>
<sequence length="175" mass="18748">MEFTPVLAKRPASVLGGTSVAEAPLTDRALEAELERLWRSKTNLHGVGYAGGSSPAADSLPSERRLYMSSGRAANLNSKSKALGYGNFGTGVLDQEEYDVWEEVYDHSADKGSQYHASLGDEGGEDADAGRVAALEDVRSSSRGPTRNANTRAQDTRQEHEGVLGFAPATRPEHE</sequence>
<feature type="non-terminal residue" evidence="2">
    <location>
        <position position="1"/>
    </location>
</feature>
<comment type="caution">
    <text evidence="2">The sequence shown here is derived from an EMBL/GenBank/DDBJ whole genome shotgun (WGS) entry which is preliminary data.</text>
</comment>
<name>A0A813JUC4_POLGL</name>
<feature type="compositionally biased region" description="Polar residues" evidence="1">
    <location>
        <begin position="141"/>
        <end position="153"/>
    </location>
</feature>
<evidence type="ECO:0000256" key="1">
    <source>
        <dbReference type="SAM" id="MobiDB-lite"/>
    </source>
</evidence>
<evidence type="ECO:0000313" key="2">
    <source>
        <dbReference type="EMBL" id="CAE8689651.1"/>
    </source>
</evidence>
<accession>A0A813JUC4</accession>